<sequence length="117" mass="13178">FDWNESLQSHQPFVHKTEDPCPRPRCLVDWNRFSSTICLCLAPSMLPFPVPPAENQLQSIMLRPPCLIKRMVLPGCLGCIRSAPNISKVYCLLELASRARGVHRGSLQLALSLSRHN</sequence>
<comment type="caution">
    <text evidence="1">The sequence shown here is derived from an EMBL/GenBank/DDBJ whole genome shotgun (WGS) entry which is preliminary data.</text>
</comment>
<dbReference type="EMBL" id="CM040482">
    <property type="protein sequence ID" value="MCI4395448.1"/>
    <property type="molecule type" value="Genomic_DNA"/>
</dbReference>
<protein>
    <submittedName>
        <fullName evidence="1">Uncharacterized protein</fullName>
    </submittedName>
</protein>
<keyword evidence="2" id="KW-1185">Reference proteome</keyword>
<proteinExistence type="predicted"/>
<reference evidence="1 2" key="1">
    <citation type="journal article" date="2022" name="bioRxiv">
        <title>An ancient truncated duplication of the anti-Mullerian hormone receptor type 2 gene is a potential conserved master sex determinant in the Pangasiidae catfish family.</title>
        <authorList>
            <person name="Wen M."/>
            <person name="Pan Q."/>
            <person name="Jouanno E."/>
            <person name="Montfort J."/>
            <person name="Zahm M."/>
            <person name="Cabau C."/>
            <person name="Klopp C."/>
            <person name="Iampietro C."/>
            <person name="Roques C."/>
            <person name="Bouchez O."/>
            <person name="Castinel A."/>
            <person name="Donnadieu C."/>
            <person name="Parrinello H."/>
            <person name="Poncet C."/>
            <person name="Belmonte E."/>
            <person name="Gautier V."/>
            <person name="Avarre J.-C."/>
            <person name="Dugue R."/>
            <person name="Gustiano R."/>
            <person name="Ha T.T.T."/>
            <person name="Campet M."/>
            <person name="Sriphairoj K."/>
            <person name="Ribolli J."/>
            <person name="de Almeida F.L."/>
            <person name="Desvignes T."/>
            <person name="Postlethwait J.H."/>
            <person name="Bucao C.F."/>
            <person name="Robinson-Rechavi M."/>
            <person name="Bobe J."/>
            <person name="Herpin A."/>
            <person name="Guiguen Y."/>
        </authorList>
    </citation>
    <scope>NUCLEOTIDE SEQUENCE [LARGE SCALE GENOMIC DNA]</scope>
    <source>
        <strain evidence="1">YG-Dec2019</strain>
    </source>
</reference>
<feature type="non-terminal residue" evidence="1">
    <location>
        <position position="1"/>
    </location>
</feature>
<organism evidence="1 2">
    <name type="scientific">Pangasianodon gigas</name>
    <name type="common">Mekong giant catfish</name>
    <name type="synonym">Pangasius gigas</name>
    <dbReference type="NCBI Taxonomy" id="30993"/>
    <lineage>
        <taxon>Eukaryota</taxon>
        <taxon>Metazoa</taxon>
        <taxon>Chordata</taxon>
        <taxon>Craniata</taxon>
        <taxon>Vertebrata</taxon>
        <taxon>Euteleostomi</taxon>
        <taxon>Actinopterygii</taxon>
        <taxon>Neopterygii</taxon>
        <taxon>Teleostei</taxon>
        <taxon>Ostariophysi</taxon>
        <taxon>Siluriformes</taxon>
        <taxon>Pangasiidae</taxon>
        <taxon>Pangasianodon</taxon>
    </lineage>
</organism>
<accession>A0ACC5XWE0</accession>
<gene>
    <name evidence="1" type="ORF">PGIGA_G00180500</name>
</gene>
<dbReference type="Proteomes" id="UP000829447">
    <property type="component" value="Linkage Group LG29"/>
</dbReference>
<evidence type="ECO:0000313" key="2">
    <source>
        <dbReference type="Proteomes" id="UP000829447"/>
    </source>
</evidence>
<name>A0ACC5XWE0_PANGG</name>
<evidence type="ECO:0000313" key="1">
    <source>
        <dbReference type="EMBL" id="MCI4395448.1"/>
    </source>
</evidence>